<keyword evidence="1" id="KW-0732">Signal</keyword>
<dbReference type="Proteomes" id="UP000784294">
    <property type="component" value="Unassembled WGS sequence"/>
</dbReference>
<feature type="signal peptide" evidence="1">
    <location>
        <begin position="1"/>
        <end position="20"/>
    </location>
</feature>
<proteinExistence type="predicted"/>
<organism evidence="2 3">
    <name type="scientific">Protopolystoma xenopodis</name>
    <dbReference type="NCBI Taxonomy" id="117903"/>
    <lineage>
        <taxon>Eukaryota</taxon>
        <taxon>Metazoa</taxon>
        <taxon>Spiralia</taxon>
        <taxon>Lophotrochozoa</taxon>
        <taxon>Platyhelminthes</taxon>
        <taxon>Monogenea</taxon>
        <taxon>Polyopisthocotylea</taxon>
        <taxon>Polystomatidea</taxon>
        <taxon>Polystomatidae</taxon>
        <taxon>Protopolystoma</taxon>
    </lineage>
</organism>
<comment type="caution">
    <text evidence="2">The sequence shown here is derived from an EMBL/GenBank/DDBJ whole genome shotgun (WGS) entry which is preliminary data.</text>
</comment>
<reference evidence="2" key="1">
    <citation type="submission" date="2018-11" db="EMBL/GenBank/DDBJ databases">
        <authorList>
            <consortium name="Pathogen Informatics"/>
        </authorList>
    </citation>
    <scope>NUCLEOTIDE SEQUENCE</scope>
</reference>
<dbReference type="EMBL" id="CAAALY010019420">
    <property type="protein sequence ID" value="VEL13932.1"/>
    <property type="molecule type" value="Genomic_DNA"/>
</dbReference>
<protein>
    <submittedName>
        <fullName evidence="2">Uncharacterized protein</fullName>
    </submittedName>
</protein>
<accession>A0A448WKF1</accession>
<gene>
    <name evidence="2" type="ORF">PXEA_LOCUS7372</name>
</gene>
<evidence type="ECO:0000256" key="1">
    <source>
        <dbReference type="SAM" id="SignalP"/>
    </source>
</evidence>
<keyword evidence="3" id="KW-1185">Reference proteome</keyword>
<dbReference type="AlphaFoldDB" id="A0A448WKF1"/>
<evidence type="ECO:0000313" key="2">
    <source>
        <dbReference type="EMBL" id="VEL13932.1"/>
    </source>
</evidence>
<evidence type="ECO:0000313" key="3">
    <source>
        <dbReference type="Proteomes" id="UP000784294"/>
    </source>
</evidence>
<name>A0A448WKF1_9PLAT</name>
<sequence length="85" mass="9811">MSSPPVLILLFFLVLPFCFLLSTRPPQNAQTIRLPVKRTMDSPMTSKIWLRCHMMAMVKKIAIISLMQLVKRVDLWATKCRPTLP</sequence>
<feature type="chain" id="PRO_5019299629" evidence="1">
    <location>
        <begin position="21"/>
        <end position="85"/>
    </location>
</feature>